<keyword evidence="14" id="KW-1185">Reference proteome</keyword>
<dbReference type="Pfam" id="PF07983">
    <property type="entry name" value="X8"/>
    <property type="match status" value="1"/>
</dbReference>
<feature type="compositionally biased region" description="Gly residues" evidence="11">
    <location>
        <begin position="514"/>
        <end position="526"/>
    </location>
</feature>
<organism evidence="13 14">
    <name type="scientific">Psilocybe cf. subviscida</name>
    <dbReference type="NCBI Taxonomy" id="2480587"/>
    <lineage>
        <taxon>Eukaryota</taxon>
        <taxon>Fungi</taxon>
        <taxon>Dikarya</taxon>
        <taxon>Basidiomycota</taxon>
        <taxon>Agaricomycotina</taxon>
        <taxon>Agaricomycetes</taxon>
        <taxon>Agaricomycetidae</taxon>
        <taxon>Agaricales</taxon>
        <taxon>Agaricineae</taxon>
        <taxon>Strophariaceae</taxon>
        <taxon>Psilocybe</taxon>
    </lineage>
</organism>
<dbReference type="GO" id="GO:0031505">
    <property type="term" value="P:fungal-type cell wall organization"/>
    <property type="evidence" value="ECO:0007669"/>
    <property type="project" value="TreeGrafter"/>
</dbReference>
<feature type="chain" id="PRO_5034468790" description="1,3-beta-glucanosyltransferase" evidence="10">
    <location>
        <begin position="21"/>
        <end position="554"/>
    </location>
</feature>
<evidence type="ECO:0000256" key="6">
    <source>
        <dbReference type="ARBA" id="ARBA00023136"/>
    </source>
</evidence>
<feature type="compositionally biased region" description="Polar residues" evidence="11">
    <location>
        <begin position="498"/>
        <end position="513"/>
    </location>
</feature>
<dbReference type="InterPro" id="IPR004886">
    <property type="entry name" value="Glucanosyltransferase"/>
</dbReference>
<reference evidence="13 14" key="1">
    <citation type="journal article" date="2020" name="ISME J.">
        <title>Uncovering the hidden diversity of litter-decomposition mechanisms in mushroom-forming fungi.</title>
        <authorList>
            <person name="Floudas D."/>
            <person name="Bentzer J."/>
            <person name="Ahren D."/>
            <person name="Johansson T."/>
            <person name="Persson P."/>
            <person name="Tunlid A."/>
        </authorList>
    </citation>
    <scope>NUCLEOTIDE SEQUENCE [LARGE SCALE GENOMIC DNA]</scope>
    <source>
        <strain evidence="13 14">CBS 101986</strain>
    </source>
</reference>
<evidence type="ECO:0000259" key="12">
    <source>
        <dbReference type="SMART" id="SM00768"/>
    </source>
</evidence>
<name>A0A8H5AZ99_9AGAR</name>
<dbReference type="AlphaFoldDB" id="A0A8H5AZ99"/>
<evidence type="ECO:0000256" key="3">
    <source>
        <dbReference type="ARBA" id="ARBA00007528"/>
    </source>
</evidence>
<evidence type="ECO:0000256" key="7">
    <source>
        <dbReference type="ARBA" id="ARBA00023157"/>
    </source>
</evidence>
<keyword evidence="9 10" id="KW-0449">Lipoprotein</keyword>
<accession>A0A8H5AZ99</accession>
<dbReference type="SUPFAM" id="SSF51445">
    <property type="entry name" value="(Trans)glycosidases"/>
    <property type="match status" value="1"/>
</dbReference>
<evidence type="ECO:0000256" key="10">
    <source>
        <dbReference type="RuleBase" id="RU361209"/>
    </source>
</evidence>
<dbReference type="InterPro" id="IPR012946">
    <property type="entry name" value="X8"/>
</dbReference>
<dbReference type="GO" id="GO:0042124">
    <property type="term" value="F:1,3-beta-glucanosyltransferase activity"/>
    <property type="evidence" value="ECO:0007669"/>
    <property type="project" value="TreeGrafter"/>
</dbReference>
<evidence type="ECO:0000256" key="5">
    <source>
        <dbReference type="ARBA" id="ARBA00022729"/>
    </source>
</evidence>
<keyword evidence="5 10" id="KW-0732">Signal</keyword>
<gene>
    <name evidence="13" type="ORF">D9619_002528</name>
</gene>
<comment type="caution">
    <text evidence="13">The sequence shown here is derived from an EMBL/GenBank/DDBJ whole genome shotgun (WGS) entry which is preliminary data.</text>
</comment>
<dbReference type="Gene3D" id="1.20.58.1040">
    <property type="match status" value="1"/>
</dbReference>
<dbReference type="Pfam" id="PF03198">
    <property type="entry name" value="Glyco_hydro_72"/>
    <property type="match status" value="1"/>
</dbReference>
<dbReference type="OrthoDB" id="421038at2759"/>
<keyword evidence="7" id="KW-1015">Disulfide bond</keyword>
<keyword evidence="4 10" id="KW-0336">GPI-anchor</keyword>
<dbReference type="PANTHER" id="PTHR31468">
    <property type="entry name" value="1,3-BETA-GLUCANOSYLTRANSFERASE GAS1"/>
    <property type="match status" value="1"/>
</dbReference>
<keyword evidence="8" id="KW-0325">Glycoprotein</keyword>
<sequence>MLSILQPLLLFSALYLNVEALPQITRTGRYLFDTSGNRFYIKGVAYQPPGVVIQSADNPFGTPSTFTDPLADTAGCQRDLPFLKQLGVNTIRSYAVNSSLNHDGCMNLFSQNNIYVILDLELPLNGSINPLAPAWSTNLLDEYITTMEVFSKYDNVLAFNVGNEVVQSSTTGIAPFIKSAARDVKAYLASTGAKTLVGYGSIDMATDVKSALANFLSCDPTGQNDGSTSIDLFGLNNYEWCGASTFEDSYAGVTNAFANYNVVAYFAEFGCITKPPRLWTETEALFGSQMTTVWSGGLAFSYFPSVSNDGQFGLVNISADGSTVTTGSDFNTLQTEYAKVSFINTPTQAAAPAAAFPSCAAPTSDFVAANVLPGTPSESACDCVKSALSCEFTPATTNTSAIIGSLTDLACQFLGQASLNCNDISSNGTTGVFGVMAQCDPSVKLSYVMSLYYESQNRNAMACSFAGNGTVNAAVTASASSVASSCIASPSSVFTPSAVSTPSQVTQPPNTNTGSGGSSGGSGSGSKSGAETQAVYGVGMMVVISLVSAAWTFA</sequence>
<dbReference type="EC" id="2.4.1.-" evidence="10"/>
<dbReference type="GO" id="GO:0005886">
    <property type="term" value="C:plasma membrane"/>
    <property type="evidence" value="ECO:0007669"/>
    <property type="project" value="UniProtKB-SubCell"/>
</dbReference>
<dbReference type="PANTHER" id="PTHR31468:SF2">
    <property type="entry name" value="1,3-BETA-GLUCANOSYLTRANSFERASE GAS1"/>
    <property type="match status" value="1"/>
</dbReference>
<comment type="subcellular location">
    <subcellularLocation>
        <location evidence="1">Cell envelope</location>
    </subcellularLocation>
    <subcellularLocation>
        <location evidence="10">Cell membrane</location>
        <topology evidence="10">Lipid-anchor</topology>
        <topology evidence="10">GPI-anchor</topology>
    </subcellularLocation>
    <subcellularLocation>
        <location evidence="2">Membrane</location>
        <topology evidence="2">Lipid-anchor</topology>
        <topology evidence="2">GPI-anchor</topology>
    </subcellularLocation>
</comment>
<dbReference type="SMART" id="SM00768">
    <property type="entry name" value="X8"/>
    <property type="match status" value="1"/>
</dbReference>
<protein>
    <recommendedName>
        <fullName evidence="10">1,3-beta-glucanosyltransferase</fullName>
        <ecNumber evidence="10">2.4.1.-</ecNumber>
    </recommendedName>
</protein>
<evidence type="ECO:0000256" key="8">
    <source>
        <dbReference type="ARBA" id="ARBA00023180"/>
    </source>
</evidence>
<keyword evidence="10" id="KW-0808">Transferase</keyword>
<dbReference type="Gene3D" id="3.20.20.80">
    <property type="entry name" value="Glycosidases"/>
    <property type="match status" value="1"/>
</dbReference>
<evidence type="ECO:0000256" key="2">
    <source>
        <dbReference type="ARBA" id="ARBA00004589"/>
    </source>
</evidence>
<proteinExistence type="inferred from homology"/>
<feature type="domain" description="X8" evidence="12">
    <location>
        <begin position="388"/>
        <end position="488"/>
    </location>
</feature>
<evidence type="ECO:0000313" key="14">
    <source>
        <dbReference type="Proteomes" id="UP000567179"/>
    </source>
</evidence>
<evidence type="ECO:0000256" key="4">
    <source>
        <dbReference type="ARBA" id="ARBA00022622"/>
    </source>
</evidence>
<dbReference type="InterPro" id="IPR017853">
    <property type="entry name" value="GH"/>
</dbReference>
<feature type="region of interest" description="Disordered" evidence="11">
    <location>
        <begin position="498"/>
        <end position="527"/>
    </location>
</feature>
<keyword evidence="6 10" id="KW-0472">Membrane</keyword>
<evidence type="ECO:0000256" key="1">
    <source>
        <dbReference type="ARBA" id="ARBA00004196"/>
    </source>
</evidence>
<comment type="function">
    <text evidence="10">Splits internally a 1,3-beta-glucan molecule and transfers the newly generated reducing end (the donor) to the non-reducing end of another 1,3-beta-glucan molecule (the acceptor) forming a 1,3-beta linkage, resulting in the elongation of 1,3-beta-glucan chains in the cell wall.</text>
</comment>
<dbReference type="EMBL" id="JAACJJ010000056">
    <property type="protein sequence ID" value="KAF5313163.1"/>
    <property type="molecule type" value="Genomic_DNA"/>
</dbReference>
<dbReference type="GO" id="GO:0098552">
    <property type="term" value="C:side of membrane"/>
    <property type="evidence" value="ECO:0007669"/>
    <property type="project" value="UniProtKB-KW"/>
</dbReference>
<comment type="similarity">
    <text evidence="3 10">Belongs to the glycosyl hydrolase 72 family.</text>
</comment>
<dbReference type="Proteomes" id="UP000567179">
    <property type="component" value="Unassembled WGS sequence"/>
</dbReference>
<evidence type="ECO:0000313" key="13">
    <source>
        <dbReference type="EMBL" id="KAF5313163.1"/>
    </source>
</evidence>
<feature type="signal peptide" evidence="10">
    <location>
        <begin position="1"/>
        <end position="20"/>
    </location>
</feature>
<evidence type="ECO:0000256" key="11">
    <source>
        <dbReference type="SAM" id="MobiDB-lite"/>
    </source>
</evidence>
<dbReference type="GO" id="GO:0071970">
    <property type="term" value="P:fungal-type cell wall (1-&gt;3)-beta-D-glucan biosynthetic process"/>
    <property type="evidence" value="ECO:0007669"/>
    <property type="project" value="TreeGrafter"/>
</dbReference>
<evidence type="ECO:0000256" key="9">
    <source>
        <dbReference type="ARBA" id="ARBA00023288"/>
    </source>
</evidence>